<dbReference type="RefSeq" id="WP_145385519.1">
    <property type="nucleotide sequence ID" value="NZ_CP037423.1"/>
</dbReference>
<dbReference type="OrthoDB" id="195863at2"/>
<organism evidence="3 4">
    <name type="scientific">Stieleria neptunia</name>
    <dbReference type="NCBI Taxonomy" id="2527979"/>
    <lineage>
        <taxon>Bacteria</taxon>
        <taxon>Pseudomonadati</taxon>
        <taxon>Planctomycetota</taxon>
        <taxon>Planctomycetia</taxon>
        <taxon>Pirellulales</taxon>
        <taxon>Pirellulaceae</taxon>
        <taxon>Stieleria</taxon>
    </lineage>
</organism>
<evidence type="ECO:0000256" key="1">
    <source>
        <dbReference type="PROSITE-ProRule" id="PRU00169"/>
    </source>
</evidence>
<keyword evidence="1" id="KW-0597">Phosphoprotein</keyword>
<dbReference type="PROSITE" id="PS50110">
    <property type="entry name" value="RESPONSE_REGULATORY"/>
    <property type="match status" value="1"/>
</dbReference>
<evidence type="ECO:0000259" key="2">
    <source>
        <dbReference type="PROSITE" id="PS50110"/>
    </source>
</evidence>
<dbReference type="AlphaFoldDB" id="A0A518HLV9"/>
<dbReference type="SMART" id="SM00448">
    <property type="entry name" value="REC"/>
    <property type="match status" value="1"/>
</dbReference>
<dbReference type="Proteomes" id="UP000319004">
    <property type="component" value="Chromosome"/>
</dbReference>
<dbReference type="EMBL" id="CP037423">
    <property type="protein sequence ID" value="QDV41842.1"/>
    <property type="molecule type" value="Genomic_DNA"/>
</dbReference>
<proteinExistence type="predicted"/>
<dbReference type="InterPro" id="IPR052893">
    <property type="entry name" value="TCS_response_regulator"/>
</dbReference>
<feature type="modified residue" description="4-aspartylphosphate" evidence="1">
    <location>
        <position position="69"/>
    </location>
</feature>
<gene>
    <name evidence="3" type="primary">rcp1_1</name>
    <name evidence="3" type="ORF">Enr13x_16850</name>
</gene>
<feature type="domain" description="Response regulatory" evidence="2">
    <location>
        <begin position="8"/>
        <end position="136"/>
    </location>
</feature>
<name>A0A518HLV9_9BACT</name>
<dbReference type="Gene3D" id="3.40.50.2300">
    <property type="match status" value="1"/>
</dbReference>
<dbReference type="PANTHER" id="PTHR44520">
    <property type="entry name" value="RESPONSE REGULATOR RCP1-RELATED"/>
    <property type="match status" value="1"/>
</dbReference>
<keyword evidence="4" id="KW-1185">Reference proteome</keyword>
<sequence>MVDWSNQPILIVEDSPEDFEATVRALRSSGLRNSLYRCSDGDEALDYLHRRGDYASVDSAPRPGIILLDLNLPGTDGREVLEEIKQDHELKRIPVVVLTTSTDERDIEACYEFGANSYIQKPVDLAGFVNAIQRLKDYWFQIVVFPKTDD</sequence>
<reference evidence="3 4" key="1">
    <citation type="submission" date="2019-03" db="EMBL/GenBank/DDBJ databases">
        <title>Deep-cultivation of Planctomycetes and their phenomic and genomic characterization uncovers novel biology.</title>
        <authorList>
            <person name="Wiegand S."/>
            <person name="Jogler M."/>
            <person name="Boedeker C."/>
            <person name="Pinto D."/>
            <person name="Vollmers J."/>
            <person name="Rivas-Marin E."/>
            <person name="Kohn T."/>
            <person name="Peeters S.H."/>
            <person name="Heuer A."/>
            <person name="Rast P."/>
            <person name="Oberbeckmann S."/>
            <person name="Bunk B."/>
            <person name="Jeske O."/>
            <person name="Meyerdierks A."/>
            <person name="Storesund J.E."/>
            <person name="Kallscheuer N."/>
            <person name="Luecker S."/>
            <person name="Lage O.M."/>
            <person name="Pohl T."/>
            <person name="Merkel B.J."/>
            <person name="Hornburger P."/>
            <person name="Mueller R.-W."/>
            <person name="Bruemmer F."/>
            <person name="Labrenz M."/>
            <person name="Spormann A.M."/>
            <person name="Op den Camp H."/>
            <person name="Overmann J."/>
            <person name="Amann R."/>
            <person name="Jetten M.S.M."/>
            <person name="Mascher T."/>
            <person name="Medema M.H."/>
            <person name="Devos D.P."/>
            <person name="Kaster A.-K."/>
            <person name="Ovreas L."/>
            <person name="Rohde M."/>
            <person name="Galperin M.Y."/>
            <person name="Jogler C."/>
        </authorList>
    </citation>
    <scope>NUCLEOTIDE SEQUENCE [LARGE SCALE GENOMIC DNA]</scope>
    <source>
        <strain evidence="3 4">Enr13</strain>
    </source>
</reference>
<dbReference type="KEGG" id="snep:Enr13x_16850"/>
<dbReference type="CDD" id="cd17557">
    <property type="entry name" value="REC_Rcp-like"/>
    <property type="match status" value="1"/>
</dbReference>
<dbReference type="SUPFAM" id="SSF52172">
    <property type="entry name" value="CheY-like"/>
    <property type="match status" value="1"/>
</dbReference>
<dbReference type="InterPro" id="IPR011006">
    <property type="entry name" value="CheY-like_superfamily"/>
</dbReference>
<protein>
    <submittedName>
        <fullName evidence="3">Response regulator rcp1</fullName>
    </submittedName>
</protein>
<dbReference type="Pfam" id="PF00072">
    <property type="entry name" value="Response_reg"/>
    <property type="match status" value="1"/>
</dbReference>
<dbReference type="GO" id="GO:0000160">
    <property type="term" value="P:phosphorelay signal transduction system"/>
    <property type="evidence" value="ECO:0007669"/>
    <property type="project" value="InterPro"/>
</dbReference>
<evidence type="ECO:0000313" key="3">
    <source>
        <dbReference type="EMBL" id="QDV41842.1"/>
    </source>
</evidence>
<dbReference type="InterPro" id="IPR001789">
    <property type="entry name" value="Sig_transdc_resp-reg_receiver"/>
</dbReference>
<accession>A0A518HLV9</accession>
<evidence type="ECO:0000313" key="4">
    <source>
        <dbReference type="Proteomes" id="UP000319004"/>
    </source>
</evidence>